<keyword evidence="3" id="KW-0716">Sensory transduction</keyword>
<protein>
    <submittedName>
        <fullName evidence="16">Olfactory receptor 10V1-like</fullName>
    </submittedName>
</protein>
<comment type="similarity">
    <text evidence="11">Belongs to the G-protein coupled receptor 1 family.</text>
</comment>
<keyword evidence="8 13" id="KW-0472">Membrane</keyword>
<dbReference type="PRINTS" id="PR00245">
    <property type="entry name" value="OLFACTORYR"/>
</dbReference>
<evidence type="ECO:0000256" key="5">
    <source>
        <dbReference type="ARBA" id="ARBA00022725"/>
    </source>
</evidence>
<proteinExistence type="inferred from homology"/>
<dbReference type="RefSeq" id="XP_012414835.2">
    <property type="nucleotide sequence ID" value="XM_012559381.2"/>
</dbReference>
<keyword evidence="7 11" id="KW-0297">G-protein coupled receptor</keyword>
<keyword evidence="9 11" id="KW-0675">Receptor</keyword>
<dbReference type="AlphaFoldDB" id="A0A2Y9G1G1"/>
<dbReference type="FunFam" id="1.20.1070.10:FF:000001">
    <property type="entry name" value="Olfactory receptor"/>
    <property type="match status" value="1"/>
</dbReference>
<reference evidence="16" key="1">
    <citation type="submission" date="2025-08" db="UniProtKB">
        <authorList>
            <consortium name="RefSeq"/>
        </authorList>
    </citation>
    <scope>IDENTIFICATION</scope>
</reference>
<accession>A0A2Y9G1G1</accession>
<keyword evidence="2" id="KW-1003">Cell membrane</keyword>
<keyword evidence="10 11" id="KW-0807">Transducer</keyword>
<dbReference type="KEGG" id="tmu:101343300"/>
<dbReference type="InterPro" id="IPR000725">
    <property type="entry name" value="Olfact_rcpt"/>
</dbReference>
<dbReference type="Gene3D" id="1.20.1070.10">
    <property type="entry name" value="Rhodopsin 7-helix transmembrane proteins"/>
    <property type="match status" value="1"/>
</dbReference>
<feature type="transmembrane region" description="Helical" evidence="13">
    <location>
        <begin position="204"/>
        <end position="233"/>
    </location>
</feature>
<name>A0A2Y9G1G1_TRIMA</name>
<feature type="transmembrane region" description="Helical" evidence="13">
    <location>
        <begin position="279"/>
        <end position="297"/>
    </location>
</feature>
<keyword evidence="6 13" id="KW-1133">Transmembrane helix</keyword>
<evidence type="ECO:0000256" key="8">
    <source>
        <dbReference type="ARBA" id="ARBA00023136"/>
    </source>
</evidence>
<dbReference type="GO" id="GO:0004930">
    <property type="term" value="F:G protein-coupled receptor activity"/>
    <property type="evidence" value="ECO:0007669"/>
    <property type="project" value="UniProtKB-KW"/>
</dbReference>
<dbReference type="PANTHER" id="PTHR26453">
    <property type="entry name" value="OLFACTORY RECEPTOR"/>
    <property type="match status" value="1"/>
</dbReference>
<dbReference type="PROSITE" id="PS00237">
    <property type="entry name" value="G_PROTEIN_RECEP_F1_1"/>
    <property type="match status" value="1"/>
</dbReference>
<feature type="transmembrane region" description="Helical" evidence="13">
    <location>
        <begin position="108"/>
        <end position="127"/>
    </location>
</feature>
<dbReference type="GO" id="GO:0005886">
    <property type="term" value="C:plasma membrane"/>
    <property type="evidence" value="ECO:0007669"/>
    <property type="project" value="UniProtKB-SubCell"/>
</dbReference>
<dbReference type="InParanoid" id="A0A2Y9G1G1"/>
<evidence type="ECO:0000259" key="14">
    <source>
        <dbReference type="PROSITE" id="PS50262"/>
    </source>
</evidence>
<evidence type="ECO:0000256" key="13">
    <source>
        <dbReference type="SAM" id="Phobius"/>
    </source>
</evidence>
<comment type="subcellular location">
    <subcellularLocation>
        <location evidence="1">Cell membrane</location>
        <topology evidence="1">Multi-pass membrane protein</topology>
    </subcellularLocation>
</comment>
<feature type="transmembrane region" description="Helical" evidence="13">
    <location>
        <begin position="31"/>
        <end position="56"/>
    </location>
</feature>
<keyword evidence="4 11" id="KW-0812">Transmembrane</keyword>
<dbReference type="Proteomes" id="UP000248480">
    <property type="component" value="Unplaced"/>
</dbReference>
<dbReference type="Pfam" id="PF13853">
    <property type="entry name" value="7tm_4"/>
    <property type="match status" value="1"/>
</dbReference>
<keyword evidence="15" id="KW-1185">Reference proteome</keyword>
<feature type="region of interest" description="Disordered" evidence="12">
    <location>
        <begin position="323"/>
        <end position="384"/>
    </location>
</feature>
<evidence type="ECO:0000256" key="12">
    <source>
        <dbReference type="SAM" id="MobiDB-lite"/>
    </source>
</evidence>
<evidence type="ECO:0000256" key="1">
    <source>
        <dbReference type="ARBA" id="ARBA00004651"/>
    </source>
</evidence>
<evidence type="ECO:0000256" key="11">
    <source>
        <dbReference type="RuleBase" id="RU000688"/>
    </source>
</evidence>
<evidence type="ECO:0000256" key="6">
    <source>
        <dbReference type="ARBA" id="ARBA00022989"/>
    </source>
</evidence>
<evidence type="ECO:0000256" key="10">
    <source>
        <dbReference type="ARBA" id="ARBA00023224"/>
    </source>
</evidence>
<dbReference type="GO" id="GO:0004984">
    <property type="term" value="F:olfactory receptor activity"/>
    <property type="evidence" value="ECO:0007669"/>
    <property type="project" value="InterPro"/>
</dbReference>
<dbReference type="STRING" id="127582.A0A2Y9G1G1"/>
<evidence type="ECO:0000256" key="3">
    <source>
        <dbReference type="ARBA" id="ARBA00022606"/>
    </source>
</evidence>
<feature type="transmembrane region" description="Helical" evidence="13">
    <location>
        <begin position="245"/>
        <end position="267"/>
    </location>
</feature>
<evidence type="ECO:0000313" key="15">
    <source>
        <dbReference type="Proteomes" id="UP000248480"/>
    </source>
</evidence>
<evidence type="ECO:0000313" key="16">
    <source>
        <dbReference type="RefSeq" id="XP_012414835.2"/>
    </source>
</evidence>
<keyword evidence="5" id="KW-0552">Olfaction</keyword>
<gene>
    <name evidence="16" type="primary">LOC101343300</name>
</gene>
<dbReference type="PROSITE" id="PS50262">
    <property type="entry name" value="G_PROTEIN_RECEP_F1_2"/>
    <property type="match status" value="1"/>
</dbReference>
<feature type="transmembrane region" description="Helical" evidence="13">
    <location>
        <begin position="68"/>
        <end position="88"/>
    </location>
</feature>
<sequence>MCQCGFMRDKNQTGEIQFHFQPFSPTLKVQMFIYVSFLLMYIGSLIGNATVLLTVWAERSLHTPMYFFLAKLAVLEIFYSSTIAPLALVNLPTMGRIPISFTGCGIQMFFFVFLGSADCILLGIMAYDRFVAIRDPLSYTLVMRWLLCAQLAVGALVLGFILALLPTFFIFHLSFCDHNRITHFYCDVLPILRLACGDTRMPEAMIFITSVITLTIPFSLISISYIFITVTILKIRSAEGRHKAFSTCSSHLTVVLLQYGCCSLIYLRPSSSYNPEMGRVVSVVYTFVTPILNPLIYSMRNKELKDALNKIIKRHLRRERGAGKEKWGAELQVPDSQEAPDGQRLRSLSPRDLLPAAETRKRDTKSVPAQPPPPGSLEDCPLDEDEDAFQGLGEEDEEIDQFNDDTFGSGAVGAARKVFEVEARPIMAGSQGLLDYSRGSGDEIVREDDMI</sequence>
<dbReference type="InterPro" id="IPR017452">
    <property type="entry name" value="GPCR_Rhodpsn_7TM"/>
</dbReference>
<organism evidence="15 16">
    <name type="scientific">Trichechus manatus latirostris</name>
    <name type="common">Florida manatee</name>
    <dbReference type="NCBI Taxonomy" id="127582"/>
    <lineage>
        <taxon>Eukaryota</taxon>
        <taxon>Metazoa</taxon>
        <taxon>Chordata</taxon>
        <taxon>Craniata</taxon>
        <taxon>Vertebrata</taxon>
        <taxon>Euteleostomi</taxon>
        <taxon>Mammalia</taxon>
        <taxon>Eutheria</taxon>
        <taxon>Afrotheria</taxon>
        <taxon>Sirenia</taxon>
        <taxon>Trichechidae</taxon>
        <taxon>Trichechus</taxon>
    </lineage>
</organism>
<feature type="compositionally biased region" description="Low complexity" evidence="12">
    <location>
        <begin position="345"/>
        <end position="355"/>
    </location>
</feature>
<dbReference type="PRINTS" id="PR00237">
    <property type="entry name" value="GPCRRHODOPSN"/>
</dbReference>
<dbReference type="SUPFAM" id="SSF81321">
    <property type="entry name" value="Family A G protein-coupled receptor-like"/>
    <property type="match status" value="1"/>
</dbReference>
<evidence type="ECO:0000256" key="2">
    <source>
        <dbReference type="ARBA" id="ARBA00022475"/>
    </source>
</evidence>
<feature type="transmembrane region" description="Helical" evidence="13">
    <location>
        <begin position="147"/>
        <end position="171"/>
    </location>
</feature>
<dbReference type="InterPro" id="IPR000276">
    <property type="entry name" value="GPCR_Rhodpsn"/>
</dbReference>
<evidence type="ECO:0000256" key="7">
    <source>
        <dbReference type="ARBA" id="ARBA00023040"/>
    </source>
</evidence>
<evidence type="ECO:0000256" key="4">
    <source>
        <dbReference type="ARBA" id="ARBA00022692"/>
    </source>
</evidence>
<dbReference type="GeneID" id="101343300"/>
<feature type="domain" description="G-protein coupled receptors family 1 profile" evidence="14">
    <location>
        <begin position="47"/>
        <end position="297"/>
    </location>
</feature>
<dbReference type="CDD" id="cd15225">
    <property type="entry name" value="7tmA_OR10A-like"/>
    <property type="match status" value="1"/>
</dbReference>
<evidence type="ECO:0000256" key="9">
    <source>
        <dbReference type="ARBA" id="ARBA00023170"/>
    </source>
</evidence>